<organism evidence="1 2">
    <name type="scientific">Novosphingobium lindaniclasticum LE124</name>
    <dbReference type="NCBI Taxonomy" id="1096930"/>
    <lineage>
        <taxon>Bacteria</taxon>
        <taxon>Pseudomonadati</taxon>
        <taxon>Pseudomonadota</taxon>
        <taxon>Alphaproteobacteria</taxon>
        <taxon>Sphingomonadales</taxon>
        <taxon>Sphingomonadaceae</taxon>
        <taxon>Novosphingobium</taxon>
    </lineage>
</organism>
<dbReference type="Proteomes" id="UP000015527">
    <property type="component" value="Unassembled WGS sequence"/>
</dbReference>
<evidence type="ECO:0000313" key="2">
    <source>
        <dbReference type="Proteomes" id="UP000015527"/>
    </source>
</evidence>
<evidence type="ECO:0000313" key="1">
    <source>
        <dbReference type="EMBL" id="EQB12264.1"/>
    </source>
</evidence>
<accession>T0IRH9</accession>
<name>T0IRH9_9SPHN</name>
<comment type="caution">
    <text evidence="1">The sequence shown here is derived from an EMBL/GenBank/DDBJ whole genome shotgun (WGS) entry which is preliminary data.</text>
</comment>
<reference evidence="1 2" key="1">
    <citation type="journal article" date="2013" name="Genome Announc.">
        <title>Genome Sequence of Novosphingobium lindaniclasticum LE124T, Isolated from a Hexachlorocyclohexane Dumpsite.</title>
        <authorList>
            <person name="Saxena A."/>
            <person name="Nayyar N."/>
            <person name="Sangwan N."/>
            <person name="Kumari R."/>
            <person name="Khurana J.P."/>
            <person name="Lal R."/>
        </authorList>
    </citation>
    <scope>NUCLEOTIDE SEQUENCE [LARGE SCALE GENOMIC DNA]</scope>
    <source>
        <strain evidence="1 2">LE124</strain>
    </source>
</reference>
<protein>
    <submittedName>
        <fullName evidence="1">Uncharacterized protein</fullName>
    </submittedName>
</protein>
<dbReference type="AlphaFoldDB" id="T0IRH9"/>
<dbReference type="EMBL" id="ATHL01000097">
    <property type="protein sequence ID" value="EQB12264.1"/>
    <property type="molecule type" value="Genomic_DNA"/>
</dbReference>
<proteinExistence type="predicted"/>
<gene>
    <name evidence="1" type="ORF">L284_15575</name>
</gene>
<keyword evidence="2" id="KW-1185">Reference proteome</keyword>
<sequence>MQVFILLLKFSNKLFRFPIFNQMTKTDARKKRPF</sequence>